<dbReference type="PANTHER" id="PTHR30160:SF7">
    <property type="entry name" value="ADP-HEPTOSE--LPS HEPTOSYLTRANSFERASE 2"/>
    <property type="match status" value="1"/>
</dbReference>
<dbReference type="EMBL" id="PKUR01000003">
    <property type="protein sequence ID" value="PLW85616.1"/>
    <property type="molecule type" value="Genomic_DNA"/>
</dbReference>
<organism evidence="3 4">
    <name type="scientific">Halioglobus japonicus</name>
    <dbReference type="NCBI Taxonomy" id="930805"/>
    <lineage>
        <taxon>Bacteria</taxon>
        <taxon>Pseudomonadati</taxon>
        <taxon>Pseudomonadota</taxon>
        <taxon>Gammaproteobacteria</taxon>
        <taxon>Cellvibrionales</taxon>
        <taxon>Halieaceae</taxon>
        <taxon>Halioglobus</taxon>
    </lineage>
</organism>
<evidence type="ECO:0000256" key="2">
    <source>
        <dbReference type="ARBA" id="ARBA00022679"/>
    </source>
</evidence>
<dbReference type="InterPro" id="IPR002201">
    <property type="entry name" value="Glyco_trans_9"/>
</dbReference>
<keyword evidence="2" id="KW-0808">Transferase</keyword>
<dbReference type="GO" id="GO:0008713">
    <property type="term" value="F:ADP-heptose-lipopolysaccharide heptosyltransferase activity"/>
    <property type="evidence" value="ECO:0007669"/>
    <property type="project" value="TreeGrafter"/>
</dbReference>
<dbReference type="PANTHER" id="PTHR30160">
    <property type="entry name" value="TETRAACYLDISACCHARIDE 4'-KINASE-RELATED"/>
    <property type="match status" value="1"/>
</dbReference>
<keyword evidence="1" id="KW-0328">Glycosyltransferase</keyword>
<proteinExistence type="predicted"/>
<dbReference type="Gene3D" id="3.40.50.2000">
    <property type="entry name" value="Glycogen Phosphorylase B"/>
    <property type="match status" value="2"/>
</dbReference>
<keyword evidence="4" id="KW-1185">Reference proteome</keyword>
<dbReference type="KEGG" id="hja:BST95_04885"/>
<evidence type="ECO:0000256" key="1">
    <source>
        <dbReference type="ARBA" id="ARBA00022676"/>
    </source>
</evidence>
<dbReference type="SUPFAM" id="SSF53756">
    <property type="entry name" value="UDP-Glycosyltransferase/glycogen phosphorylase"/>
    <property type="match status" value="1"/>
</dbReference>
<gene>
    <name evidence="3" type="ORF">C0029_13450</name>
</gene>
<protein>
    <submittedName>
        <fullName evidence="3">Glycosyltransferase family 9 protein</fullName>
    </submittedName>
</protein>
<dbReference type="Pfam" id="PF01075">
    <property type="entry name" value="Glyco_transf_9"/>
    <property type="match status" value="1"/>
</dbReference>
<accession>A0AAP8MD42</accession>
<dbReference type="CDD" id="cd03789">
    <property type="entry name" value="GT9_LPS_heptosyltransferase"/>
    <property type="match status" value="1"/>
</dbReference>
<comment type="caution">
    <text evidence="3">The sequence shown here is derived from an EMBL/GenBank/DDBJ whole genome shotgun (WGS) entry which is preliminary data.</text>
</comment>
<evidence type="ECO:0000313" key="4">
    <source>
        <dbReference type="Proteomes" id="UP000235162"/>
    </source>
</evidence>
<reference evidence="3 4" key="1">
    <citation type="submission" date="2018-01" db="EMBL/GenBank/DDBJ databases">
        <title>The draft genome sequence of Halioglobus japonicus S1-36.</title>
        <authorList>
            <person name="Du Z.-J."/>
            <person name="Shi M.-J."/>
        </authorList>
    </citation>
    <scope>NUCLEOTIDE SEQUENCE [LARGE SCALE GENOMIC DNA]</scope>
    <source>
        <strain evidence="3 4">S1-36</strain>
    </source>
</reference>
<dbReference type="Proteomes" id="UP000235162">
    <property type="component" value="Unassembled WGS sequence"/>
</dbReference>
<dbReference type="GO" id="GO:0005829">
    <property type="term" value="C:cytosol"/>
    <property type="evidence" value="ECO:0007669"/>
    <property type="project" value="TreeGrafter"/>
</dbReference>
<dbReference type="GO" id="GO:0009244">
    <property type="term" value="P:lipopolysaccharide core region biosynthetic process"/>
    <property type="evidence" value="ECO:0007669"/>
    <property type="project" value="TreeGrafter"/>
</dbReference>
<evidence type="ECO:0000313" key="3">
    <source>
        <dbReference type="EMBL" id="PLW85616.1"/>
    </source>
</evidence>
<name>A0AAP8MD42_9GAMM</name>
<dbReference type="AlphaFoldDB" id="A0AAP8MD42"/>
<dbReference type="InterPro" id="IPR051199">
    <property type="entry name" value="LPS_LOS_Heptosyltrfase"/>
</dbReference>
<sequence length="334" mass="36010">MLPTWASDVVMATPFIRSLFAHFSQAEIHLLMHRRLLPVLEGSPWINRVHFWAPRTKTAEARAAQRELIHTLRGCDFDLAVPLPNSFRSAWLCYQAGARRRVGFARDGRGLLLTDKIAAPNRIRGGFQPMPLCDYYGVLAEALGMPHPGDRVELFLVDHADAAVDARLAQAGVKPHQPLVVVSPGGEHGSAEYFAVVADQLAARFDVAIVIAPEAGDESLASAMADAMNAPACLLSAPCLSIGELKSLMADADLLLGVEGDLRQYATAFETPQVTVFGTNDPRWSAISHRLEIGLGFDGRTAGGASRSSDRIQVPTIAVEDVLAACEAQLNTVL</sequence>